<feature type="domain" description="Band 7" evidence="2">
    <location>
        <begin position="39"/>
        <end position="225"/>
    </location>
</feature>
<accession>A0A7S0AYA4</accession>
<evidence type="ECO:0000256" key="1">
    <source>
        <dbReference type="SAM" id="MobiDB-lite"/>
    </source>
</evidence>
<organism evidence="3">
    <name type="scientific">Pyrodinium bahamense</name>
    <dbReference type="NCBI Taxonomy" id="73915"/>
    <lineage>
        <taxon>Eukaryota</taxon>
        <taxon>Sar</taxon>
        <taxon>Alveolata</taxon>
        <taxon>Dinophyceae</taxon>
        <taxon>Gonyaulacales</taxon>
        <taxon>Pyrocystaceae</taxon>
        <taxon>Pyrodinium</taxon>
    </lineage>
</organism>
<dbReference type="Pfam" id="PF01145">
    <property type="entry name" value="Band_7"/>
    <property type="match status" value="1"/>
</dbReference>
<dbReference type="AlphaFoldDB" id="A0A7S0AYA4"/>
<proteinExistence type="predicted"/>
<name>A0A7S0AYA4_9DINO</name>
<evidence type="ECO:0000313" key="3">
    <source>
        <dbReference type="EMBL" id="CAD8377279.1"/>
    </source>
</evidence>
<feature type="region of interest" description="Disordered" evidence="1">
    <location>
        <begin position="340"/>
        <end position="390"/>
    </location>
</feature>
<dbReference type="InterPro" id="IPR001107">
    <property type="entry name" value="Band_7"/>
</dbReference>
<protein>
    <recommendedName>
        <fullName evidence="2">Band 7 domain-containing protein</fullName>
    </recommendedName>
</protein>
<feature type="compositionally biased region" description="Basic and acidic residues" evidence="1">
    <location>
        <begin position="374"/>
        <end position="390"/>
    </location>
</feature>
<sequence length="390" mass="44064">MGLDDGIRAAARNPCPVCCVSAVSFTLFMLLVTSWKTLGPYKYGLLKNSVTGKVKLDEVYEPGVHMIGFWNNFLSFPSTIQTIQYSFEKPEEGVQHLTPLHLRSMDAVPIHLEVSVQYQRKKDELPDLFEQAMTSTLQENIFISNLRAELTKVMSRHDVSDCWEHRETLVQEFMRACEEVLAKSHALCWGLQFYRVEVDERYERELVVTQVQKQRRRIEAARKRAAEVRSETQVRLANYSSRIRVVEAEAGADRYQLEAAAWTAAEVARVSAQAAAMEHVREALRLPNGSTLTEAQMAEYQRAMALGSVLKTPRLFYGLSSPPTYVAMSSAASRRLEGSVESHWPPPWLEADVQSQLPSPESSGPSRGPPPWKEPSHEAHIVSHEPLLEL</sequence>
<evidence type="ECO:0000259" key="2">
    <source>
        <dbReference type="Pfam" id="PF01145"/>
    </source>
</evidence>
<reference evidence="3" key="1">
    <citation type="submission" date="2021-01" db="EMBL/GenBank/DDBJ databases">
        <authorList>
            <person name="Corre E."/>
            <person name="Pelletier E."/>
            <person name="Niang G."/>
            <person name="Scheremetjew M."/>
            <person name="Finn R."/>
            <person name="Kale V."/>
            <person name="Holt S."/>
            <person name="Cochrane G."/>
            <person name="Meng A."/>
            <person name="Brown T."/>
            <person name="Cohen L."/>
        </authorList>
    </citation>
    <scope>NUCLEOTIDE SEQUENCE</scope>
    <source>
        <strain evidence="3">Pbaha01</strain>
    </source>
</reference>
<gene>
    <name evidence="3" type="ORF">PBAH0796_LOCUS23232</name>
</gene>
<dbReference type="EMBL" id="HBEG01038072">
    <property type="protein sequence ID" value="CAD8377279.1"/>
    <property type="molecule type" value="Transcribed_RNA"/>
</dbReference>